<feature type="transmembrane region" description="Helical" evidence="1">
    <location>
        <begin position="265"/>
        <end position="288"/>
    </location>
</feature>
<dbReference type="AlphaFoldDB" id="A0A9Q0K3R6"/>
<reference evidence="2" key="1">
    <citation type="journal article" date="2023" name="Plant J.">
        <title>The genome of the king protea, Protea cynaroides.</title>
        <authorList>
            <person name="Chang J."/>
            <person name="Duong T.A."/>
            <person name="Schoeman C."/>
            <person name="Ma X."/>
            <person name="Roodt D."/>
            <person name="Barker N."/>
            <person name="Li Z."/>
            <person name="Van de Peer Y."/>
            <person name="Mizrachi E."/>
        </authorList>
    </citation>
    <scope>NUCLEOTIDE SEQUENCE</scope>
    <source>
        <tissue evidence="2">Young leaves</tissue>
    </source>
</reference>
<keyword evidence="3" id="KW-1185">Reference proteome</keyword>
<keyword evidence="1" id="KW-0472">Membrane</keyword>
<dbReference type="PANTHER" id="PTHR31721:SF3">
    <property type="entry name" value="EXPRESSED PROTEIN"/>
    <property type="match status" value="1"/>
</dbReference>
<organism evidence="2 3">
    <name type="scientific">Protea cynaroides</name>
    <dbReference type="NCBI Taxonomy" id="273540"/>
    <lineage>
        <taxon>Eukaryota</taxon>
        <taxon>Viridiplantae</taxon>
        <taxon>Streptophyta</taxon>
        <taxon>Embryophyta</taxon>
        <taxon>Tracheophyta</taxon>
        <taxon>Spermatophyta</taxon>
        <taxon>Magnoliopsida</taxon>
        <taxon>Proteales</taxon>
        <taxon>Proteaceae</taxon>
        <taxon>Protea</taxon>
    </lineage>
</organism>
<keyword evidence="1" id="KW-1133">Transmembrane helix</keyword>
<accession>A0A9Q0K3R6</accession>
<feature type="transmembrane region" description="Helical" evidence="1">
    <location>
        <begin position="128"/>
        <end position="154"/>
    </location>
</feature>
<comment type="caution">
    <text evidence="2">The sequence shown here is derived from an EMBL/GenBank/DDBJ whole genome shotgun (WGS) entry which is preliminary data.</text>
</comment>
<dbReference type="PANTHER" id="PTHR31721">
    <property type="entry name" value="OS06G0710300 PROTEIN"/>
    <property type="match status" value="1"/>
</dbReference>
<keyword evidence="1" id="KW-0812">Transmembrane</keyword>
<dbReference type="Proteomes" id="UP001141806">
    <property type="component" value="Unassembled WGS sequence"/>
</dbReference>
<proteinExistence type="predicted"/>
<dbReference type="OrthoDB" id="1912077at2759"/>
<evidence type="ECO:0000313" key="3">
    <source>
        <dbReference type="Proteomes" id="UP001141806"/>
    </source>
</evidence>
<dbReference type="EMBL" id="JAMYWD010000008">
    <property type="protein sequence ID" value="KAJ4962719.1"/>
    <property type="molecule type" value="Genomic_DNA"/>
</dbReference>
<evidence type="ECO:0000256" key="1">
    <source>
        <dbReference type="SAM" id="Phobius"/>
    </source>
</evidence>
<dbReference type="Pfam" id="PF03350">
    <property type="entry name" value="UPF0114"/>
    <property type="match status" value="1"/>
</dbReference>
<sequence>MARVVRLLRTSKLPQNFYFPSSYSFNLNLGSLSSSRCLIKAGVITREKGVSAGNGERKISAVTGKASVVSESMISTEPQAKTSGVGQASLTANITETALRILRPDVKRIPWRLQTEMLMETAVIDCRFFTLFAVAGSLLGSILCFFEGCALILESYFSYYHMMLQHSNQGHRIEILFEAIDMFLLGTAMLIFGTGLYVFFVGSKDTKRGGTRLTPQSNFFGLFHLHKLPSWVEMQSVAQEKSKFGHAVLMILQVGVLEKFKNIPLVTGLDLACFAGAVLVSSASIFLLSRLSMVEQKVGRNQTTWFARFMGQK</sequence>
<protein>
    <submittedName>
        <fullName evidence="2">Uncharacterized protein</fullName>
    </submittedName>
</protein>
<feature type="transmembrane region" description="Helical" evidence="1">
    <location>
        <begin position="175"/>
        <end position="200"/>
    </location>
</feature>
<evidence type="ECO:0000313" key="2">
    <source>
        <dbReference type="EMBL" id="KAJ4962719.1"/>
    </source>
</evidence>
<name>A0A9Q0K3R6_9MAGN</name>
<gene>
    <name evidence="2" type="ORF">NE237_022658</name>
</gene>
<dbReference type="InterPro" id="IPR005134">
    <property type="entry name" value="UPF0114"/>
</dbReference>